<dbReference type="InterPro" id="IPR036961">
    <property type="entry name" value="Kinesin_motor_dom_sf"/>
</dbReference>
<evidence type="ECO:0000256" key="2">
    <source>
        <dbReference type="ARBA" id="ARBA00022490"/>
    </source>
</evidence>
<feature type="binding site" evidence="13">
    <location>
        <begin position="184"/>
        <end position="191"/>
    </location>
    <ligand>
        <name>ATP</name>
        <dbReference type="ChEBI" id="CHEBI:30616"/>
    </ligand>
</feature>
<dbReference type="GO" id="GO:0005524">
    <property type="term" value="F:ATP binding"/>
    <property type="evidence" value="ECO:0007669"/>
    <property type="project" value="UniProtKB-UniRule"/>
</dbReference>
<comment type="caution">
    <text evidence="17">The sequence shown here is derived from an EMBL/GenBank/DDBJ whole genome shotgun (WGS) entry which is preliminary data.</text>
</comment>
<keyword evidence="6" id="KW-0498">Mitosis</keyword>
<keyword evidence="18" id="KW-1185">Reference proteome</keyword>
<dbReference type="GO" id="GO:0005634">
    <property type="term" value="C:nucleus"/>
    <property type="evidence" value="ECO:0007669"/>
    <property type="project" value="TreeGrafter"/>
</dbReference>
<evidence type="ECO:0000256" key="12">
    <source>
        <dbReference type="ARBA" id="ARBA00034704"/>
    </source>
</evidence>
<proteinExistence type="inferred from homology"/>
<dbReference type="GO" id="GO:0005876">
    <property type="term" value="C:spindle microtubule"/>
    <property type="evidence" value="ECO:0007669"/>
    <property type="project" value="TreeGrafter"/>
</dbReference>
<organism evidence="17 18">
    <name type="scientific">Orbilia blumenaviensis</name>
    <dbReference type="NCBI Taxonomy" id="1796055"/>
    <lineage>
        <taxon>Eukaryota</taxon>
        <taxon>Fungi</taxon>
        <taxon>Dikarya</taxon>
        <taxon>Ascomycota</taxon>
        <taxon>Pezizomycotina</taxon>
        <taxon>Orbiliomycetes</taxon>
        <taxon>Orbiliales</taxon>
        <taxon>Orbiliaceae</taxon>
        <taxon>Orbilia</taxon>
    </lineage>
</organism>
<evidence type="ECO:0000256" key="11">
    <source>
        <dbReference type="ARBA" id="ARBA00023306"/>
    </source>
</evidence>
<dbReference type="GO" id="GO:0007018">
    <property type="term" value="P:microtubule-based movement"/>
    <property type="evidence" value="ECO:0007669"/>
    <property type="project" value="InterPro"/>
</dbReference>
<feature type="compositionally biased region" description="Basic residues" evidence="15">
    <location>
        <begin position="1282"/>
        <end position="1291"/>
    </location>
</feature>
<dbReference type="PRINTS" id="PR00380">
    <property type="entry name" value="KINESINHEAVY"/>
</dbReference>
<feature type="domain" description="Kinesin motor" evidence="16">
    <location>
        <begin position="97"/>
        <end position="433"/>
    </location>
</feature>
<keyword evidence="11" id="KW-0131">Cell cycle</keyword>
<evidence type="ECO:0000256" key="6">
    <source>
        <dbReference type="ARBA" id="ARBA00022776"/>
    </source>
</evidence>
<dbReference type="PANTHER" id="PTHR47970:SF12">
    <property type="entry name" value="KINESIN FAMILY MEMBER 11"/>
    <property type="match status" value="1"/>
</dbReference>
<gene>
    <name evidence="17" type="primary">CIN8</name>
    <name evidence="17" type="ORF">TWF730_005540</name>
</gene>
<dbReference type="InterPro" id="IPR001752">
    <property type="entry name" value="Kinesin_motor_dom"/>
</dbReference>
<dbReference type="InterPro" id="IPR047241">
    <property type="entry name" value="KIF11-like_kin_motor_dom"/>
</dbReference>
<dbReference type="GO" id="GO:0051301">
    <property type="term" value="P:cell division"/>
    <property type="evidence" value="ECO:0007669"/>
    <property type="project" value="UniProtKB-KW"/>
</dbReference>
<keyword evidence="7 13" id="KW-0067">ATP-binding</keyword>
<dbReference type="PROSITE" id="PS00411">
    <property type="entry name" value="KINESIN_MOTOR_1"/>
    <property type="match status" value="1"/>
</dbReference>
<dbReference type="GO" id="GO:0072686">
    <property type="term" value="C:mitotic spindle"/>
    <property type="evidence" value="ECO:0007669"/>
    <property type="project" value="TreeGrafter"/>
</dbReference>
<evidence type="ECO:0000259" key="16">
    <source>
        <dbReference type="PROSITE" id="PS50067"/>
    </source>
</evidence>
<evidence type="ECO:0000256" key="7">
    <source>
        <dbReference type="ARBA" id="ARBA00022840"/>
    </source>
</evidence>
<dbReference type="PROSITE" id="PS50067">
    <property type="entry name" value="KINESIN_MOTOR_2"/>
    <property type="match status" value="1"/>
</dbReference>
<protein>
    <submittedName>
        <fullName evidence="17">Kinesin motor protein cin8</fullName>
    </submittedName>
</protein>
<evidence type="ECO:0000256" key="9">
    <source>
        <dbReference type="ARBA" id="ARBA00023175"/>
    </source>
</evidence>
<evidence type="ECO:0000256" key="15">
    <source>
        <dbReference type="SAM" id="MobiDB-lite"/>
    </source>
</evidence>
<dbReference type="Gene3D" id="3.40.850.10">
    <property type="entry name" value="Kinesin motor domain"/>
    <property type="match status" value="1"/>
</dbReference>
<dbReference type="GO" id="GO:0008017">
    <property type="term" value="F:microtubule binding"/>
    <property type="evidence" value="ECO:0007669"/>
    <property type="project" value="InterPro"/>
</dbReference>
<evidence type="ECO:0000313" key="17">
    <source>
        <dbReference type="EMBL" id="KAK6361826.1"/>
    </source>
</evidence>
<evidence type="ECO:0000313" key="18">
    <source>
        <dbReference type="Proteomes" id="UP001373714"/>
    </source>
</evidence>
<keyword evidence="8 14" id="KW-0175">Coiled coil</keyword>
<comment type="similarity">
    <text evidence="12">Belongs to the TRAFAC class myosin-kinesin ATPase superfamily. Kinesin family. KIN-5/BimC subfamily.</text>
</comment>
<dbReference type="GO" id="GO:0008574">
    <property type="term" value="F:plus-end-directed microtubule motor activity"/>
    <property type="evidence" value="ECO:0007669"/>
    <property type="project" value="TreeGrafter"/>
</dbReference>
<evidence type="ECO:0000256" key="3">
    <source>
        <dbReference type="ARBA" id="ARBA00022618"/>
    </source>
</evidence>
<dbReference type="GO" id="GO:0000073">
    <property type="term" value="P:initial mitotic spindle pole body separation"/>
    <property type="evidence" value="ECO:0007669"/>
    <property type="project" value="UniProtKB-ARBA"/>
</dbReference>
<evidence type="ECO:0000256" key="14">
    <source>
        <dbReference type="SAM" id="Coils"/>
    </source>
</evidence>
<dbReference type="SUPFAM" id="SSF52540">
    <property type="entry name" value="P-loop containing nucleoside triphosphate hydrolases"/>
    <property type="match status" value="1"/>
</dbReference>
<reference evidence="17 18" key="1">
    <citation type="submission" date="2019-10" db="EMBL/GenBank/DDBJ databases">
        <authorList>
            <person name="Palmer J.M."/>
        </authorList>
    </citation>
    <scope>NUCLEOTIDE SEQUENCE [LARGE SCALE GENOMIC DNA]</scope>
    <source>
        <strain evidence="17 18">TWF730</strain>
    </source>
</reference>
<evidence type="ECO:0000256" key="5">
    <source>
        <dbReference type="ARBA" id="ARBA00022741"/>
    </source>
</evidence>
<evidence type="ECO:0000256" key="4">
    <source>
        <dbReference type="ARBA" id="ARBA00022701"/>
    </source>
</evidence>
<dbReference type="Proteomes" id="UP001373714">
    <property type="component" value="Unassembled WGS sequence"/>
</dbReference>
<keyword evidence="5 13" id="KW-0547">Nucleotide-binding</keyword>
<dbReference type="Pfam" id="PF00225">
    <property type="entry name" value="Kinesin"/>
    <property type="match status" value="1"/>
</dbReference>
<keyword evidence="9 13" id="KW-0505">Motor protein</keyword>
<feature type="compositionally biased region" description="Low complexity" evidence="15">
    <location>
        <begin position="44"/>
        <end position="61"/>
    </location>
</feature>
<accession>A0AAV9VIN1</accession>
<sequence>MCQEDWDRLPQYRIWEPCPLTPSPIGRIPERKGKAPVKGSNNGPNRPASRSANPSSSARPAYMNPAVQAIARPSSPTESIATARTKNQAPRPTDETNVQVVVRCRGRNNREIQENSAVILSTPGGPRGNEVLVSLGPMSLSNKTYMFDRVFGPEADQSMIYDDVVAPILEEVLGGFNCTIFAYGQTGTGKTYTMTGDMAPYFDTYSDGAGIIPRALHNMFTQLDADGGEHIVKCSFIELYNEELRDLLSVDDTIKLKMFEDSSKKGGVVINGMEERYARNAADGVALLQEGSKKRQVAATKCNDLSSRSHTVFTIIVQVKDTGPDGEEYMRTGKLNLVDLAGSESVGRSGAENKRAKEAGMINQSLLSLGRVITALVEKNSYIPYRESKLTRLLQDSLGGRTKTCIIATVSPAKVNLEETISTLNYAATAKNIENKPQLNQLMTKRAVIKEYITEIERLKADLNATRQKHGVYLTEENFNELNQENESRRVLVDEHARKIAALEQQLRSTREHLDKSLKSFTDLKKDYDGQTISLEETREALFSTESSLVVATQELSDEQLISKAYRLTEEELSTKAHRLLTAATEAVRDVEGLHAKVGRQEDLQGENRATWDTAKQTTCDITSRVEEEIRRFGREQSRLQDDVAARMNSFIRLQMDQLAKAYLSLESGVERLEEVRGSAAKSARGAADEMNLVLEEIKVLRDDVKEKVGEGMRGMSVAAEKIAGEVGRELEGFKEEIRASYIGLGREFKAMFDSCNRHLAAQTQRALDLKLEVEVATKAAVAAQNSAADAVAVVLAEESQKAAQERQQLLAQITQVITASALEQDKRLAQKMGAVQTGLTVTSDRLSSATSNALTRMGQWAEAEEGLKQELGASRDLIKKKLQGDALAAEARTTCIQETANTIHAETIQIVNAQMKSVATNMQTLDEFVTRAREQNERHHRQRVSSLDSVADQVKKSVSSVRSDVDDIKQSVEDIGADVLAATVKAKNALEPFDIHSAMLLSGLKSHTESTVYKNYVPTKSSPKKRAYPFDDDLPKTATREQILNAAPDRYAIRNAGPEAQNACPAAGETLASRNGDRVPLGALAIDSNVAFLPLAISGDKKKKDAKAMVMRDEPEDEDAELDDVSMVRMSVKKGKKKVEVDELNAIERSIRKPRSKKPVAEDNVVEMSARKKFGKKTAVDATGSPRKLKVQESDEVDELDLSTQNKPGQKATVDTVESPKKSKKIGPPPALEGVMSPPPAKRPKTNRFGLLSQQTRRRASFSAPSRDATMIPSAPGSTGKPKRGRHQST</sequence>
<feature type="compositionally biased region" description="Polar residues" evidence="15">
    <location>
        <begin position="74"/>
        <end position="95"/>
    </location>
</feature>
<keyword evidence="10" id="KW-0206">Cytoskeleton</keyword>
<dbReference type="InterPro" id="IPR047149">
    <property type="entry name" value="KIF11-like"/>
</dbReference>
<dbReference type="FunFam" id="3.40.850.10:FF:000051">
    <property type="entry name" value="Kinesin-like protein bimC"/>
    <property type="match status" value="1"/>
</dbReference>
<dbReference type="EMBL" id="JAVHNS010000002">
    <property type="protein sequence ID" value="KAK6361826.1"/>
    <property type="molecule type" value="Genomic_DNA"/>
</dbReference>
<feature type="coiled-coil region" evidence="14">
    <location>
        <begin position="493"/>
        <end position="520"/>
    </location>
</feature>
<dbReference type="CDD" id="cd01364">
    <property type="entry name" value="KISc_BimC_Eg5"/>
    <property type="match status" value="1"/>
</dbReference>
<evidence type="ECO:0000256" key="8">
    <source>
        <dbReference type="ARBA" id="ARBA00023054"/>
    </source>
</evidence>
<comment type="subcellular location">
    <subcellularLocation>
        <location evidence="1">Cytoplasm</location>
        <location evidence="1">Cytoskeleton</location>
    </subcellularLocation>
</comment>
<evidence type="ECO:0000256" key="13">
    <source>
        <dbReference type="PROSITE-ProRule" id="PRU00283"/>
    </source>
</evidence>
<feature type="region of interest" description="Disordered" evidence="15">
    <location>
        <begin position="15"/>
        <end position="95"/>
    </location>
</feature>
<dbReference type="InterPro" id="IPR019821">
    <property type="entry name" value="Kinesin_motor_CS"/>
</dbReference>
<keyword evidence="2" id="KW-0963">Cytoplasm</keyword>
<evidence type="ECO:0000256" key="1">
    <source>
        <dbReference type="ARBA" id="ARBA00004245"/>
    </source>
</evidence>
<feature type="compositionally biased region" description="Pro residues" evidence="15">
    <location>
        <begin position="1228"/>
        <end position="1242"/>
    </location>
</feature>
<keyword evidence="4" id="KW-0493">Microtubule</keyword>
<dbReference type="SMART" id="SM00129">
    <property type="entry name" value="KISc"/>
    <property type="match status" value="1"/>
</dbReference>
<evidence type="ECO:0000256" key="10">
    <source>
        <dbReference type="ARBA" id="ARBA00023212"/>
    </source>
</evidence>
<dbReference type="InterPro" id="IPR027417">
    <property type="entry name" value="P-loop_NTPase"/>
</dbReference>
<keyword evidence="3" id="KW-0132">Cell division</keyword>
<name>A0AAV9VIN1_9PEZI</name>
<feature type="region of interest" description="Disordered" evidence="15">
    <location>
        <begin position="1170"/>
        <end position="1291"/>
    </location>
</feature>
<dbReference type="PANTHER" id="PTHR47970">
    <property type="entry name" value="KINESIN-LIKE PROTEIN KIF11"/>
    <property type="match status" value="1"/>
</dbReference>